<evidence type="ECO:0000313" key="8">
    <source>
        <dbReference type="Proteomes" id="UP000194219"/>
    </source>
</evidence>
<comment type="caution">
    <text evidence="4">The sequence shown here is derived from an EMBL/GenBank/DDBJ whole genome shotgun (WGS) entry which is preliminary data.</text>
</comment>
<evidence type="ECO:0000313" key="9">
    <source>
        <dbReference type="Proteomes" id="UP000194286"/>
    </source>
</evidence>
<evidence type="ECO:0000256" key="1">
    <source>
        <dbReference type="SAM" id="Phobius"/>
    </source>
</evidence>
<proteinExistence type="predicted"/>
<dbReference type="EMBL" id="MKQH01000014">
    <property type="protein sequence ID" value="OJI10829.1"/>
    <property type="molecule type" value="Genomic_DNA"/>
</dbReference>
<accession>A0A143Q297</accession>
<dbReference type="EMBL" id="MIMV01000013">
    <property type="protein sequence ID" value="OTA93037.1"/>
    <property type="molecule type" value="Genomic_DNA"/>
</dbReference>
<protein>
    <submittedName>
        <fullName evidence="4">Firmicu-CTERM sorting domain-containing protein</fullName>
    </submittedName>
</protein>
<dbReference type="RefSeq" id="WP_003675006.1">
    <property type="nucleotide sequence ID" value="NZ_CP014786.1"/>
</dbReference>
<gene>
    <name evidence="3" type="ORF">B5D07_08470</name>
    <name evidence="4" type="ORF">BHL82_09315</name>
    <name evidence="5" type="ORF">BHL83_10305</name>
    <name evidence="2" type="ORF">BJI45_09665</name>
</gene>
<dbReference type="NCBIfam" id="TIGR04145">
    <property type="entry name" value="Firmicu_CTERM"/>
    <property type="match status" value="1"/>
</dbReference>
<evidence type="ECO:0000313" key="2">
    <source>
        <dbReference type="EMBL" id="OJI10829.1"/>
    </source>
</evidence>
<evidence type="ECO:0000313" key="6">
    <source>
        <dbReference type="Proteomes" id="UP000184174"/>
    </source>
</evidence>
<dbReference type="Proteomes" id="UP000189795">
    <property type="component" value="Unassembled WGS sequence"/>
</dbReference>
<evidence type="ECO:0000313" key="7">
    <source>
        <dbReference type="Proteomes" id="UP000189795"/>
    </source>
</evidence>
<feature type="transmembrane region" description="Helical" evidence="1">
    <location>
        <begin position="191"/>
        <end position="210"/>
    </location>
</feature>
<dbReference type="AlphaFoldDB" id="A0A143Q297"/>
<keyword evidence="1" id="KW-0812">Transmembrane</keyword>
<dbReference type="EMBL" id="MWVS01000099">
    <property type="protein sequence ID" value="OPG87897.1"/>
    <property type="molecule type" value="Genomic_DNA"/>
</dbReference>
<sequence length="222" mass="24816">MMKRLFISLVLILFILMGMTEVVHVSAGITIDGKFDDWKNQPVEKWTTDQFTYHDVGFVADDQYVYVYVSMAPKNPGNYKVMQPSGYQISINNHTYDLTLHLNDKLWSLQPGEGGRFSADVWNRTKNRDTSLNNAGYLLREKEADGRGNDVMEVAIPISTFGDDLNQSSTFTLKNPNLGQKEITTSGASTGPFILAGIGALLAAGGLVIYRRREKQELVNEN</sequence>
<keyword evidence="1" id="KW-0472">Membrane</keyword>
<dbReference type="NCBIfam" id="TIGR01167">
    <property type="entry name" value="LPXTG_anchor"/>
    <property type="match status" value="1"/>
</dbReference>
<evidence type="ECO:0000313" key="5">
    <source>
        <dbReference type="EMBL" id="OTA93037.1"/>
    </source>
</evidence>
<evidence type="ECO:0000313" key="4">
    <source>
        <dbReference type="EMBL" id="OTA82155.1"/>
    </source>
</evidence>
<dbReference type="Proteomes" id="UP000184174">
    <property type="component" value="Unassembled WGS sequence"/>
</dbReference>
<dbReference type="EMBL" id="MIMU01000126">
    <property type="protein sequence ID" value="OTA82155.1"/>
    <property type="molecule type" value="Genomic_DNA"/>
</dbReference>
<reference evidence="2 6" key="3">
    <citation type="submission" date="2016-10" db="EMBL/GenBank/DDBJ databases">
        <title>Genome sequence of Lactobacillus reuteri 121, a source of glucan and fructan exopolysaccharides.</title>
        <authorList>
            <person name="Gangoiti J."/>
            <person name="Lammerts Van Bueren A."/>
            <person name="Dijkhuizen L."/>
        </authorList>
    </citation>
    <scope>NUCLEOTIDE SEQUENCE [LARGE SCALE GENOMIC DNA]</scope>
    <source>
        <strain evidence="2 6">121</strain>
    </source>
</reference>
<reference evidence="5 8" key="2">
    <citation type="submission" date="2016-09" db="EMBL/GenBank/DDBJ databases">
        <title>Lactobacillus reuteri KLR3006, genome sequencing and assembly.</title>
        <authorList>
            <person name="Lee J.-Y."/>
            <person name="Kim E.B."/>
            <person name="Choi Y.-J."/>
        </authorList>
    </citation>
    <scope>NUCLEOTIDE SEQUENCE [LARGE SCALE GENOMIC DNA]</scope>
    <source>
        <strain evidence="5 8">KLR3006</strain>
    </source>
</reference>
<evidence type="ECO:0000313" key="3">
    <source>
        <dbReference type="EMBL" id="OPG87897.1"/>
    </source>
</evidence>
<keyword evidence="1" id="KW-1133">Transmembrane helix</keyword>
<name>A0A143Q297_LIMRT</name>
<reference evidence="4 9" key="1">
    <citation type="submission" date="2016-09" db="EMBL/GenBank/DDBJ databases">
        <title>Lactobacillus reuteri KLR3005, genome sequencing and assembly.</title>
        <authorList>
            <person name="Lee J.-Y."/>
            <person name="Kim E.B."/>
            <person name="Choi Y.-J."/>
        </authorList>
    </citation>
    <scope>NUCLEOTIDE SEQUENCE [LARGE SCALE GENOMIC DNA]</scope>
    <source>
        <strain evidence="4 9">KLR3005</strain>
    </source>
</reference>
<dbReference type="Proteomes" id="UP000194219">
    <property type="component" value="Unassembled WGS sequence"/>
</dbReference>
<dbReference type="Proteomes" id="UP000194286">
    <property type="component" value="Unassembled WGS sequence"/>
</dbReference>
<reference evidence="3 7" key="4">
    <citation type="submission" date="2017-03" db="EMBL/GenBank/DDBJ databases">
        <title>Antibiotic resistance of probiotic microorganisms.</title>
        <authorList>
            <person name="Sanudo A.I."/>
            <person name="Olivares M."/>
            <person name="Banuelos O."/>
        </authorList>
    </citation>
    <scope>NUCLEOTIDE SEQUENCE [LARGE SCALE GENOMIC DNA]</scope>
    <source>
        <strain evidence="3 7">CECT8605</strain>
    </source>
</reference>
<organism evidence="4 9">
    <name type="scientific">Limosilactobacillus reuteri</name>
    <name type="common">Lactobacillus reuteri</name>
    <dbReference type="NCBI Taxonomy" id="1598"/>
    <lineage>
        <taxon>Bacteria</taxon>
        <taxon>Bacillati</taxon>
        <taxon>Bacillota</taxon>
        <taxon>Bacilli</taxon>
        <taxon>Lactobacillales</taxon>
        <taxon>Lactobacillaceae</taxon>
        <taxon>Limosilactobacillus</taxon>
    </lineage>
</organism>
<dbReference type="OrthoDB" id="2067260at2"/>
<dbReference type="InterPro" id="IPR026409">
    <property type="entry name" value="Firmicu_CTERM"/>
</dbReference>